<protein>
    <recommendedName>
        <fullName evidence="1">AB hydrolase-1 domain-containing protein</fullName>
    </recommendedName>
</protein>
<dbReference type="InterPro" id="IPR052897">
    <property type="entry name" value="Sec-Metab_Biosynth_Hydrolase"/>
</dbReference>
<sequence>MRFDPVLLIHGAWQGAWAWDAFVPALAAAGLAAEALDLPGNGTTPATEPVSLDLHVRHVRAAMARIGRPVSLVAHSGGGLVASQVAEADPDGVARIVYVTGMMLPDGMAFADLVRGTIGEHPEAAGIGPHLVWSDDRSSSTVPEAAALAFFYHDCPAETARSAARRLTPQPEGGRAVRPRLTAARFGRVPRLYVEATADRSVVPILQRRMQALVPGAAVVSLPTGHAPQLVAPRLLAEAITPFLTTTTARRRVEHATTEYVTADHSIADDLTADDFATRIQQRERTR</sequence>
<gene>
    <name evidence="2" type="ORF">CH338_03970</name>
</gene>
<dbReference type="EMBL" id="NPEU01000023">
    <property type="protein sequence ID" value="RAI41193.1"/>
    <property type="molecule type" value="Genomic_DNA"/>
</dbReference>
<evidence type="ECO:0000313" key="2">
    <source>
        <dbReference type="EMBL" id="RAI41193.1"/>
    </source>
</evidence>
<reference evidence="2 3" key="1">
    <citation type="submission" date="2017-07" db="EMBL/GenBank/DDBJ databases">
        <title>Draft Genome Sequences of Select Purple Nonsulfur Bacteria.</title>
        <authorList>
            <person name="Lasarre B."/>
            <person name="Mckinlay J.B."/>
        </authorList>
    </citation>
    <scope>NUCLEOTIDE SEQUENCE [LARGE SCALE GENOMIC DNA]</scope>
    <source>
        <strain evidence="2 3">DSM 11907</strain>
    </source>
</reference>
<comment type="caution">
    <text evidence="2">The sequence shown here is derived from an EMBL/GenBank/DDBJ whole genome shotgun (WGS) entry which is preliminary data.</text>
</comment>
<keyword evidence="3" id="KW-1185">Reference proteome</keyword>
<dbReference type="OrthoDB" id="9814966at2"/>
<dbReference type="PANTHER" id="PTHR37017:SF11">
    <property type="entry name" value="ESTERASE_LIPASE_THIOESTERASE DOMAIN-CONTAINING PROTEIN"/>
    <property type="match status" value="1"/>
</dbReference>
<dbReference type="SUPFAM" id="SSF53474">
    <property type="entry name" value="alpha/beta-Hydrolases"/>
    <property type="match status" value="1"/>
</dbReference>
<dbReference type="AlphaFoldDB" id="A0A327KU41"/>
<evidence type="ECO:0000259" key="1">
    <source>
        <dbReference type="Pfam" id="PF12697"/>
    </source>
</evidence>
<organism evidence="2 3">
    <name type="scientific">Rhodoplanes elegans</name>
    <dbReference type="NCBI Taxonomy" id="29408"/>
    <lineage>
        <taxon>Bacteria</taxon>
        <taxon>Pseudomonadati</taxon>
        <taxon>Pseudomonadota</taxon>
        <taxon>Alphaproteobacteria</taxon>
        <taxon>Hyphomicrobiales</taxon>
        <taxon>Nitrobacteraceae</taxon>
        <taxon>Rhodoplanes</taxon>
    </lineage>
</organism>
<dbReference type="PANTHER" id="PTHR37017">
    <property type="entry name" value="AB HYDROLASE-1 DOMAIN-CONTAINING PROTEIN-RELATED"/>
    <property type="match status" value="1"/>
</dbReference>
<proteinExistence type="predicted"/>
<feature type="domain" description="AB hydrolase-1" evidence="1">
    <location>
        <begin position="6"/>
        <end position="239"/>
    </location>
</feature>
<accession>A0A327KU41</accession>
<dbReference type="InterPro" id="IPR000073">
    <property type="entry name" value="AB_hydrolase_1"/>
</dbReference>
<dbReference type="Gene3D" id="3.40.50.1820">
    <property type="entry name" value="alpha/beta hydrolase"/>
    <property type="match status" value="1"/>
</dbReference>
<dbReference type="Proteomes" id="UP000248863">
    <property type="component" value="Unassembled WGS sequence"/>
</dbReference>
<dbReference type="InterPro" id="IPR029058">
    <property type="entry name" value="AB_hydrolase_fold"/>
</dbReference>
<evidence type="ECO:0000313" key="3">
    <source>
        <dbReference type="Proteomes" id="UP000248863"/>
    </source>
</evidence>
<name>A0A327KU41_9BRAD</name>
<dbReference type="Pfam" id="PF12697">
    <property type="entry name" value="Abhydrolase_6"/>
    <property type="match status" value="1"/>
</dbReference>